<dbReference type="Proteomes" id="UP000321595">
    <property type="component" value="Chromosome"/>
</dbReference>
<dbReference type="PANTHER" id="PTHR30469:SF15">
    <property type="entry name" value="HLYD FAMILY OF SECRETION PROTEINS"/>
    <property type="match status" value="1"/>
</dbReference>
<dbReference type="Pfam" id="PF25967">
    <property type="entry name" value="RND-MFP_C"/>
    <property type="match status" value="1"/>
</dbReference>
<evidence type="ECO:0000256" key="2">
    <source>
        <dbReference type="ARBA" id="ARBA00009477"/>
    </source>
</evidence>
<evidence type="ECO:0000256" key="1">
    <source>
        <dbReference type="ARBA" id="ARBA00004196"/>
    </source>
</evidence>
<evidence type="ECO:0000256" key="4">
    <source>
        <dbReference type="SAM" id="Coils"/>
    </source>
</evidence>
<reference evidence="7 8" key="1">
    <citation type="submission" date="2019-08" db="EMBL/GenBank/DDBJ databases">
        <authorList>
            <person name="Liang Q."/>
        </authorList>
    </citation>
    <scope>NUCLEOTIDE SEQUENCE [LARGE SCALE GENOMIC DNA]</scope>
    <source>
        <strain evidence="7 8">V1718</strain>
    </source>
</reference>
<dbReference type="SUPFAM" id="SSF111369">
    <property type="entry name" value="HlyD-like secretion proteins"/>
    <property type="match status" value="1"/>
</dbReference>
<dbReference type="Gene3D" id="2.40.50.100">
    <property type="match status" value="1"/>
</dbReference>
<dbReference type="Gene3D" id="2.40.420.20">
    <property type="match status" value="1"/>
</dbReference>
<comment type="subcellular location">
    <subcellularLocation>
        <location evidence="1">Cell envelope</location>
    </subcellularLocation>
</comment>
<protein>
    <submittedName>
        <fullName evidence="7">Efflux RND transporter periplasmic adaptor subunit</fullName>
    </submittedName>
</protein>
<dbReference type="Gene3D" id="1.10.287.470">
    <property type="entry name" value="Helix hairpin bin"/>
    <property type="match status" value="1"/>
</dbReference>
<dbReference type="AlphaFoldDB" id="A0A5B8XU36"/>
<keyword evidence="3" id="KW-0813">Transport</keyword>
<dbReference type="KEGG" id="bbae:FRD01_18215"/>
<feature type="coiled-coil region" evidence="4">
    <location>
        <begin position="138"/>
        <end position="165"/>
    </location>
</feature>
<dbReference type="InterPro" id="IPR006143">
    <property type="entry name" value="RND_pump_MFP"/>
</dbReference>
<evidence type="ECO:0000313" key="7">
    <source>
        <dbReference type="EMBL" id="QED29140.1"/>
    </source>
</evidence>
<dbReference type="NCBIfam" id="TIGR01730">
    <property type="entry name" value="RND_mfp"/>
    <property type="match status" value="1"/>
</dbReference>
<comment type="similarity">
    <text evidence="2">Belongs to the membrane fusion protein (MFP) (TC 8.A.1) family.</text>
</comment>
<dbReference type="PANTHER" id="PTHR30469">
    <property type="entry name" value="MULTIDRUG RESISTANCE PROTEIN MDTA"/>
    <property type="match status" value="1"/>
</dbReference>
<evidence type="ECO:0000313" key="8">
    <source>
        <dbReference type="Proteomes" id="UP000321595"/>
    </source>
</evidence>
<accession>A0A5B8XU36</accession>
<evidence type="ECO:0000256" key="3">
    <source>
        <dbReference type="ARBA" id="ARBA00022448"/>
    </source>
</evidence>
<gene>
    <name evidence="7" type="ORF">FRD01_18215</name>
</gene>
<dbReference type="Pfam" id="PF25917">
    <property type="entry name" value="BSH_RND"/>
    <property type="match status" value="1"/>
</dbReference>
<dbReference type="GO" id="GO:0015562">
    <property type="term" value="F:efflux transmembrane transporter activity"/>
    <property type="evidence" value="ECO:0007669"/>
    <property type="project" value="TreeGrafter"/>
</dbReference>
<name>A0A5B8XU36_9DELT</name>
<organism evidence="7 8">
    <name type="scientific">Microvenator marinus</name>
    <dbReference type="NCBI Taxonomy" id="2600177"/>
    <lineage>
        <taxon>Bacteria</taxon>
        <taxon>Deltaproteobacteria</taxon>
        <taxon>Bradymonadales</taxon>
        <taxon>Microvenatoraceae</taxon>
        <taxon>Microvenator</taxon>
    </lineage>
</organism>
<dbReference type="OrthoDB" id="5318766at2"/>
<feature type="domain" description="Multidrug resistance protein MdtA-like C-terminal permuted SH3" evidence="6">
    <location>
        <begin position="322"/>
        <end position="379"/>
    </location>
</feature>
<dbReference type="InterPro" id="IPR058627">
    <property type="entry name" value="MdtA-like_C"/>
</dbReference>
<dbReference type="EMBL" id="CP042467">
    <property type="protein sequence ID" value="QED29140.1"/>
    <property type="molecule type" value="Genomic_DNA"/>
</dbReference>
<dbReference type="InterPro" id="IPR058625">
    <property type="entry name" value="MdtA-like_BSH"/>
</dbReference>
<evidence type="ECO:0000259" key="6">
    <source>
        <dbReference type="Pfam" id="PF25967"/>
    </source>
</evidence>
<keyword evidence="8" id="KW-1185">Reference proteome</keyword>
<keyword evidence="4" id="KW-0175">Coiled coil</keyword>
<feature type="domain" description="Multidrug resistance protein MdtA-like barrel-sandwich hybrid" evidence="5">
    <location>
        <begin position="106"/>
        <end position="234"/>
    </location>
</feature>
<evidence type="ECO:0000259" key="5">
    <source>
        <dbReference type="Pfam" id="PF25917"/>
    </source>
</evidence>
<dbReference type="Gene3D" id="2.40.30.170">
    <property type="match status" value="1"/>
</dbReference>
<sequence>MLGGTRPGQGFHEQEIAPSGILSASFSLQGTLWNFMKNYILPIALLAVFSLGACSSTEEEAAPKGKGPSAAKVTTVPIERDSLFEERRFMGDVTNAESTVLAAGGSGEVIRVTVAEGDQVKRGQVLAQLDDSILRARLAELQAGLSQSDAQLEQAIRDADRLKNLSGQGYFPSAEVEQVTTRKTTLEAAKQGQDAGIRRLREEIAQMRITAPFDGVVSKRHIAPGQWLSVGQPAIELASEGVQEVHVRVPGTLLDVLSETTEVVVSRGEYEVKGSIAGVAGAVDVRSRTALLRVVPEAAPEWLREGLAVDALLRIERVNEGVVVPIDAVVYSVSGARVFLEKEGKAEPVDVTVVAQNSDEVLVSSERLEVGQKVVTRGNERLRPGQDLQVMQ</sequence>
<proteinExistence type="inferred from homology"/>
<dbReference type="GO" id="GO:1990281">
    <property type="term" value="C:efflux pump complex"/>
    <property type="evidence" value="ECO:0007669"/>
    <property type="project" value="TreeGrafter"/>
</dbReference>